<name>A0A7X5R3P8_9MICO</name>
<evidence type="ECO:0000313" key="4">
    <source>
        <dbReference type="Proteomes" id="UP000541033"/>
    </source>
</evidence>
<dbReference type="SUPFAM" id="SSF48208">
    <property type="entry name" value="Six-hairpin glycosidases"/>
    <property type="match status" value="1"/>
</dbReference>
<evidence type="ECO:0000313" key="3">
    <source>
        <dbReference type="EMBL" id="NIH54972.1"/>
    </source>
</evidence>
<dbReference type="Gene3D" id="1.50.10.10">
    <property type="match status" value="1"/>
</dbReference>
<dbReference type="AlphaFoldDB" id="A0A7X5R3P8"/>
<dbReference type="GO" id="GO:0005975">
    <property type="term" value="P:carbohydrate metabolic process"/>
    <property type="evidence" value="ECO:0007669"/>
    <property type="project" value="InterPro"/>
</dbReference>
<dbReference type="PANTHER" id="PTHR15108">
    <property type="entry name" value="N-ACYLGLUCOSAMINE-2-EPIMERASE"/>
    <property type="match status" value="1"/>
</dbReference>
<evidence type="ECO:0000256" key="2">
    <source>
        <dbReference type="ARBA" id="ARBA00023235"/>
    </source>
</evidence>
<protein>
    <submittedName>
        <fullName evidence="3">Mannose/cellobiose epimerase-like protein (N-acyl-D-glucosamine 2-epimerase family)</fullName>
    </submittedName>
</protein>
<reference evidence="3 4" key="1">
    <citation type="submission" date="2020-02" db="EMBL/GenBank/DDBJ databases">
        <title>Sequencing the genomes of 1000 actinobacteria strains.</title>
        <authorList>
            <person name="Klenk H.-P."/>
        </authorList>
    </citation>
    <scope>NUCLEOTIDE SEQUENCE [LARGE SCALE GENOMIC DNA]</scope>
    <source>
        <strain evidence="3 4">DSM 27960</strain>
    </source>
</reference>
<evidence type="ECO:0000256" key="1">
    <source>
        <dbReference type="ARBA" id="ARBA00008558"/>
    </source>
</evidence>
<dbReference type="Pfam" id="PF07221">
    <property type="entry name" value="GlcNAc_2-epim"/>
    <property type="match status" value="1"/>
</dbReference>
<comment type="caution">
    <text evidence="3">The sequence shown here is derived from an EMBL/GenBank/DDBJ whole genome shotgun (WGS) entry which is preliminary data.</text>
</comment>
<dbReference type="InterPro" id="IPR012341">
    <property type="entry name" value="6hp_glycosidase-like_sf"/>
</dbReference>
<comment type="similarity">
    <text evidence="1">Belongs to the N-acylglucosamine 2-epimerase family.</text>
</comment>
<dbReference type="Proteomes" id="UP000541033">
    <property type="component" value="Unassembled WGS sequence"/>
</dbReference>
<sequence>MMLSQLTTAEHTHELLAFARGAALPTGGFGYLRSDGRVDTSVAVSTLITARMTYCMSIASVLASSPEGEAVRLRDEGAGIAEAAQLAEHGIRALSTLLRDTRNGGWVVDLGDEPDASDKRAYQTAFVVLAASTASRAHVPGAERLLVDVLSAVETHFWSERYGALIESWNADWTVREPYWGANANMHGVEALLAAHGATGDPLWLARATRIADTFIQQRARANNWMLAEHFADDWTPLPDYNIERPDDQFRPFGVTIGHLFEWSRLLLELGAAYPAGAAPAWLRECAEGLYATARRIGWSVDGAEGFVYTVDWVGEPVVRERLHWVVAEAIGAAATLHSVTGQESYLVDLRSWQSYAARYLLDREQGSWYHTLDAKNRPTDAVWSGKPDVYHALQAVLLGDLPVGPTLFDRLVTLSRNE</sequence>
<accession>A0A7X5R3P8</accession>
<keyword evidence="2" id="KW-0413">Isomerase</keyword>
<dbReference type="EMBL" id="JAAMOX010000003">
    <property type="protein sequence ID" value="NIH54972.1"/>
    <property type="molecule type" value="Genomic_DNA"/>
</dbReference>
<keyword evidence="4" id="KW-1185">Reference proteome</keyword>
<gene>
    <name evidence="3" type="ORF">FHX76_002887</name>
</gene>
<dbReference type="GO" id="GO:0016853">
    <property type="term" value="F:isomerase activity"/>
    <property type="evidence" value="ECO:0007669"/>
    <property type="project" value="UniProtKB-KW"/>
</dbReference>
<proteinExistence type="inferred from homology"/>
<organism evidence="3 4">
    <name type="scientific">Lysinibacter cavernae</name>
    <dbReference type="NCBI Taxonomy" id="1640652"/>
    <lineage>
        <taxon>Bacteria</taxon>
        <taxon>Bacillati</taxon>
        <taxon>Actinomycetota</taxon>
        <taxon>Actinomycetes</taxon>
        <taxon>Micrococcales</taxon>
        <taxon>Microbacteriaceae</taxon>
        <taxon>Lysinibacter</taxon>
    </lineage>
</organism>
<dbReference type="RefSeq" id="WP_167151804.1">
    <property type="nucleotide sequence ID" value="NZ_JAAMOX010000003.1"/>
</dbReference>
<dbReference type="InterPro" id="IPR008928">
    <property type="entry name" value="6-hairpin_glycosidase_sf"/>
</dbReference>
<dbReference type="InterPro" id="IPR010819">
    <property type="entry name" value="AGE/CE"/>
</dbReference>